<gene>
    <name evidence="1" type="ORF">ECRASSUSDP1_LOCUS5216</name>
</gene>
<evidence type="ECO:0000313" key="1">
    <source>
        <dbReference type="EMBL" id="CAI2363876.1"/>
    </source>
</evidence>
<name>A0AAD1U854_EUPCR</name>
<dbReference type="EMBL" id="CAMPGE010005027">
    <property type="protein sequence ID" value="CAI2363876.1"/>
    <property type="molecule type" value="Genomic_DNA"/>
</dbReference>
<dbReference type="Proteomes" id="UP001295684">
    <property type="component" value="Unassembled WGS sequence"/>
</dbReference>
<reference evidence="1" key="1">
    <citation type="submission" date="2023-07" db="EMBL/GenBank/DDBJ databases">
        <authorList>
            <consortium name="AG Swart"/>
            <person name="Singh M."/>
            <person name="Singh A."/>
            <person name="Seah K."/>
            <person name="Emmerich C."/>
        </authorList>
    </citation>
    <scope>NUCLEOTIDE SEQUENCE</scope>
    <source>
        <strain evidence="1">DP1</strain>
    </source>
</reference>
<proteinExistence type="predicted"/>
<organism evidence="1 2">
    <name type="scientific">Euplotes crassus</name>
    <dbReference type="NCBI Taxonomy" id="5936"/>
    <lineage>
        <taxon>Eukaryota</taxon>
        <taxon>Sar</taxon>
        <taxon>Alveolata</taxon>
        <taxon>Ciliophora</taxon>
        <taxon>Intramacronucleata</taxon>
        <taxon>Spirotrichea</taxon>
        <taxon>Hypotrichia</taxon>
        <taxon>Euplotida</taxon>
        <taxon>Euplotidae</taxon>
        <taxon>Moneuplotes</taxon>
    </lineage>
</organism>
<sequence>MDPSDLKSSLRKSSRTLDEDINLKKEMTITQRVNNVTCQKFCHIGVSEIILVFNYFLHQNYLKESKLSVLVNTVKEQKMCIVLEEAVKTENKYARKLFSKPIKNLETLSIHTKDSRLLKKNISWMFRGFARIACTVTKRIEIKCIQLPSKRFILLLCSSIKCKSMFLENCKISLAKISRSETSIKGTSSLEYLHISYFPRKPAYVLNPLYVPHILSMISKCPCRKTLSKIFLELCNLVTEDVISLSKKFDYDDGIIKFLEY</sequence>
<protein>
    <submittedName>
        <fullName evidence="1">Uncharacterized protein</fullName>
    </submittedName>
</protein>
<evidence type="ECO:0000313" key="2">
    <source>
        <dbReference type="Proteomes" id="UP001295684"/>
    </source>
</evidence>
<dbReference type="AlphaFoldDB" id="A0AAD1U854"/>
<comment type="caution">
    <text evidence="1">The sequence shown here is derived from an EMBL/GenBank/DDBJ whole genome shotgun (WGS) entry which is preliminary data.</text>
</comment>
<accession>A0AAD1U854</accession>
<keyword evidence="2" id="KW-1185">Reference proteome</keyword>